<proteinExistence type="inferred from homology"/>
<keyword evidence="7" id="KW-1185">Reference proteome</keyword>
<comment type="similarity">
    <text evidence="1 4">Belongs to the aldehyde dehydrogenase family.</text>
</comment>
<dbReference type="InterPro" id="IPR016162">
    <property type="entry name" value="Ald_DH_N"/>
</dbReference>
<dbReference type="PROSITE" id="PS00687">
    <property type="entry name" value="ALDEHYDE_DEHYDR_GLU"/>
    <property type="match status" value="1"/>
</dbReference>
<dbReference type="RefSeq" id="WP_097060510.1">
    <property type="nucleotide sequence ID" value="NZ_BMLC01000001.1"/>
</dbReference>
<evidence type="ECO:0000256" key="4">
    <source>
        <dbReference type="RuleBase" id="RU003345"/>
    </source>
</evidence>
<dbReference type="InterPro" id="IPR029510">
    <property type="entry name" value="Ald_DH_CS_GLU"/>
</dbReference>
<dbReference type="InterPro" id="IPR050740">
    <property type="entry name" value="Aldehyde_DH_Superfamily"/>
</dbReference>
<evidence type="ECO:0000256" key="2">
    <source>
        <dbReference type="ARBA" id="ARBA00023002"/>
    </source>
</evidence>
<dbReference type="InterPro" id="IPR015590">
    <property type="entry name" value="Aldehyde_DH_dom"/>
</dbReference>
<dbReference type="InterPro" id="IPR016161">
    <property type="entry name" value="Ald_DH/histidinol_DH"/>
</dbReference>
<organism evidence="6 7">
    <name type="scientific">Salinibacterium xinjiangense</name>
    <dbReference type="NCBI Taxonomy" id="386302"/>
    <lineage>
        <taxon>Bacteria</taxon>
        <taxon>Bacillati</taxon>
        <taxon>Actinomycetota</taxon>
        <taxon>Actinomycetes</taxon>
        <taxon>Micrococcales</taxon>
        <taxon>Microbacteriaceae</taxon>
        <taxon>Salinibacterium</taxon>
    </lineage>
</organism>
<dbReference type="PANTHER" id="PTHR43353">
    <property type="entry name" value="SUCCINATE-SEMIALDEHYDE DEHYDROGENASE, MITOCHONDRIAL"/>
    <property type="match status" value="1"/>
</dbReference>
<protein>
    <submittedName>
        <fullName evidence="6">Aldehyde dehydrogenase (NAD+)/succinate-semialdehyde dehydrogenase / glutarate-semialdehyde dehydrogenase</fullName>
    </submittedName>
</protein>
<dbReference type="GO" id="GO:0004777">
    <property type="term" value="F:succinate-semialdehyde dehydrogenase (NAD+) activity"/>
    <property type="evidence" value="ECO:0007669"/>
    <property type="project" value="TreeGrafter"/>
</dbReference>
<evidence type="ECO:0000313" key="7">
    <source>
        <dbReference type="Proteomes" id="UP000219440"/>
    </source>
</evidence>
<evidence type="ECO:0000259" key="5">
    <source>
        <dbReference type="Pfam" id="PF00171"/>
    </source>
</evidence>
<keyword evidence="2 4" id="KW-0560">Oxidoreductase</keyword>
<dbReference type="Pfam" id="PF00171">
    <property type="entry name" value="Aldedh"/>
    <property type="match status" value="1"/>
</dbReference>
<dbReference type="EMBL" id="OCST01000003">
    <property type="protein sequence ID" value="SOE64358.1"/>
    <property type="molecule type" value="Genomic_DNA"/>
</dbReference>
<dbReference type="GO" id="GO:0009450">
    <property type="term" value="P:gamma-aminobutyric acid catabolic process"/>
    <property type="evidence" value="ECO:0007669"/>
    <property type="project" value="TreeGrafter"/>
</dbReference>
<feature type="active site" evidence="3">
    <location>
        <position position="257"/>
    </location>
</feature>
<evidence type="ECO:0000256" key="1">
    <source>
        <dbReference type="ARBA" id="ARBA00009986"/>
    </source>
</evidence>
<evidence type="ECO:0000313" key="6">
    <source>
        <dbReference type="EMBL" id="SOE64358.1"/>
    </source>
</evidence>
<dbReference type="SUPFAM" id="SSF53720">
    <property type="entry name" value="ALDH-like"/>
    <property type="match status" value="1"/>
</dbReference>
<feature type="domain" description="Aldehyde dehydrogenase" evidence="5">
    <location>
        <begin position="26"/>
        <end position="484"/>
    </location>
</feature>
<dbReference type="FunFam" id="3.40.309.10:FF:000009">
    <property type="entry name" value="Aldehyde dehydrogenase A"/>
    <property type="match status" value="1"/>
</dbReference>
<gene>
    <name evidence="6" type="ORF">SAMN06296378_1372</name>
</gene>
<dbReference type="Proteomes" id="UP000219440">
    <property type="component" value="Unassembled WGS sequence"/>
</dbReference>
<dbReference type="InterPro" id="IPR016163">
    <property type="entry name" value="Ald_DH_C"/>
</dbReference>
<name>A0A2C8ZI65_9MICO</name>
<dbReference type="NCBIfam" id="NF006916">
    <property type="entry name" value="PRK09407.1"/>
    <property type="match status" value="1"/>
</dbReference>
<evidence type="ECO:0000256" key="3">
    <source>
        <dbReference type="PROSITE-ProRule" id="PRU10007"/>
    </source>
</evidence>
<accession>A0A2C8ZI65</accession>
<dbReference type="PANTHER" id="PTHR43353:SF5">
    <property type="entry name" value="SUCCINATE-SEMIALDEHYDE DEHYDROGENASE, MITOCHONDRIAL"/>
    <property type="match status" value="1"/>
</dbReference>
<dbReference type="Gene3D" id="3.40.309.10">
    <property type="entry name" value="Aldehyde Dehydrogenase, Chain A, domain 2"/>
    <property type="match status" value="1"/>
</dbReference>
<sequence>MPATMRTAPISDARIAELVADLTATNGTTAEVIAPFTGTVLHSLPVSNAGDVQDAAAAARVAQQAWRAAGFAHRRAVLLTAHDLLLERAKELLDILQTESGKTRGQAFEEVFEAASVARYYAVSARNVLKTRRRRASIPVVIQTRVSHKPKGLIGVITPWNYPIALSIMDVVPALASGNAVVQKADNQGALSILASRRAFIDAGVPEALWAVVAGDGTEIGNAVVDAADYVCFTGSTATGTKVGERAAATLTGASLELGGKNPLIVLDDAKPAEAAANAAYAVFSSMGQLCVSIERIYVDRTIATEFIRAFAERTRSLRQGSALNFSTDVGSLTSAAQLERVSRHVDDAVAKGATVLAGGRARPDLGPYFFEPTVLTGVTPGMECFAHETFGPVVAITVVEGEAEAIAAANDSEFGLNASVFTGSRARGRRIADLLDVGSVNINEGYRASFSSTDAPMGGMKHSGMGRRNGAEGLLRFVEARTVAESTGIMNLPRTGEEWEKMTGLMTAALKVLKALRRR</sequence>
<dbReference type="Gene3D" id="3.40.605.10">
    <property type="entry name" value="Aldehyde Dehydrogenase, Chain A, domain 1"/>
    <property type="match status" value="1"/>
</dbReference>
<dbReference type="OrthoDB" id="6882680at2"/>
<reference evidence="6 7" key="1">
    <citation type="submission" date="2017-09" db="EMBL/GenBank/DDBJ databases">
        <authorList>
            <person name="Ehlers B."/>
            <person name="Leendertz F.H."/>
        </authorList>
    </citation>
    <scope>NUCLEOTIDE SEQUENCE [LARGE SCALE GENOMIC DNA]</scope>
    <source>
        <strain evidence="6 7">CGMCC 1.05381</strain>
    </source>
</reference>
<dbReference type="AlphaFoldDB" id="A0A2C8ZI65"/>